<keyword evidence="3" id="KW-1185">Reference proteome</keyword>
<proteinExistence type="predicted"/>
<protein>
    <submittedName>
        <fullName evidence="2">Uncharacterized protein</fullName>
    </submittedName>
</protein>
<dbReference type="Proteomes" id="UP000266673">
    <property type="component" value="Unassembled WGS sequence"/>
</dbReference>
<accession>A0A397W4G7</accession>
<feature type="transmembrane region" description="Helical" evidence="1">
    <location>
        <begin position="23"/>
        <end position="43"/>
    </location>
</feature>
<sequence>MSFECLNAPFNDRALTLIFKGSYLNLLLIPIPQFIIQVIYNIFSVEFSFISFFSLIAAALSIVASIASKIIAIKFTAYSPYFIPPNNRMRSIISLDDMTPSNLNVDKCTRCMRHNISPTWCQSCDIKEATTGWTSGNKIIDELIKRYQINTTGYDAMIEWIPFNKLNNVQKVREEETEMIFMAFWLDGIRVIKSELTDTQSYIYIRSRIESCGVKLIMIKSELDECTHSLSCIESCIVNHKTLYNSPISDIFIKSFTDYMTSEGSVCGITRNETNQYIIVLPDEFNSKRDSSNGKCKYCKHYNTSPAWCQSCDPWKTIQELTSENEEINNFIKEFSN</sequence>
<evidence type="ECO:0000313" key="2">
    <source>
        <dbReference type="EMBL" id="RIB26276.1"/>
    </source>
</evidence>
<keyword evidence="1" id="KW-0472">Membrane</keyword>
<evidence type="ECO:0000313" key="3">
    <source>
        <dbReference type="Proteomes" id="UP000266673"/>
    </source>
</evidence>
<gene>
    <name evidence="2" type="ORF">C2G38_2065276</name>
</gene>
<dbReference type="AlphaFoldDB" id="A0A397W4G7"/>
<comment type="caution">
    <text evidence="2">The sequence shown here is derived from an EMBL/GenBank/DDBJ whole genome shotgun (WGS) entry which is preliminary data.</text>
</comment>
<organism evidence="2 3">
    <name type="scientific">Gigaspora rosea</name>
    <dbReference type="NCBI Taxonomy" id="44941"/>
    <lineage>
        <taxon>Eukaryota</taxon>
        <taxon>Fungi</taxon>
        <taxon>Fungi incertae sedis</taxon>
        <taxon>Mucoromycota</taxon>
        <taxon>Glomeromycotina</taxon>
        <taxon>Glomeromycetes</taxon>
        <taxon>Diversisporales</taxon>
        <taxon>Gigasporaceae</taxon>
        <taxon>Gigaspora</taxon>
    </lineage>
</organism>
<reference evidence="2 3" key="1">
    <citation type="submission" date="2018-06" db="EMBL/GenBank/DDBJ databases">
        <title>Comparative genomics reveals the genomic features of Rhizophagus irregularis, R. cerebriforme, R. diaphanum and Gigaspora rosea, and their symbiotic lifestyle signature.</title>
        <authorList>
            <person name="Morin E."/>
            <person name="San Clemente H."/>
            <person name="Chen E.C.H."/>
            <person name="De La Providencia I."/>
            <person name="Hainaut M."/>
            <person name="Kuo A."/>
            <person name="Kohler A."/>
            <person name="Murat C."/>
            <person name="Tang N."/>
            <person name="Roy S."/>
            <person name="Loubradou J."/>
            <person name="Henrissat B."/>
            <person name="Grigoriev I.V."/>
            <person name="Corradi N."/>
            <person name="Roux C."/>
            <person name="Martin F.M."/>
        </authorList>
    </citation>
    <scope>NUCLEOTIDE SEQUENCE [LARGE SCALE GENOMIC DNA]</scope>
    <source>
        <strain evidence="2 3">DAOM 194757</strain>
    </source>
</reference>
<dbReference type="EMBL" id="QKWP01000141">
    <property type="protein sequence ID" value="RIB26276.1"/>
    <property type="molecule type" value="Genomic_DNA"/>
</dbReference>
<dbReference type="OrthoDB" id="2355416at2759"/>
<feature type="transmembrane region" description="Helical" evidence="1">
    <location>
        <begin position="49"/>
        <end position="72"/>
    </location>
</feature>
<keyword evidence="1" id="KW-1133">Transmembrane helix</keyword>
<keyword evidence="1" id="KW-0812">Transmembrane</keyword>
<name>A0A397W4G7_9GLOM</name>
<evidence type="ECO:0000256" key="1">
    <source>
        <dbReference type="SAM" id="Phobius"/>
    </source>
</evidence>